<keyword evidence="2 5" id="KW-0378">Hydrolase</keyword>
<evidence type="ECO:0000256" key="3">
    <source>
        <dbReference type="ARBA" id="ARBA00022806"/>
    </source>
</evidence>
<feature type="binding site" evidence="5">
    <location>
        <begin position="188"/>
        <end position="195"/>
    </location>
    <ligand>
        <name>ATP</name>
        <dbReference type="ChEBI" id="CHEBI:30616"/>
    </ligand>
</feature>
<dbReference type="InterPro" id="IPR039904">
    <property type="entry name" value="TRANK1"/>
</dbReference>
<dbReference type="GO" id="GO:0004386">
    <property type="term" value="F:helicase activity"/>
    <property type="evidence" value="ECO:0007669"/>
    <property type="project" value="UniProtKB-UniRule"/>
</dbReference>
<evidence type="ECO:0000313" key="7">
    <source>
        <dbReference type="EMBL" id="CAE0407101.1"/>
    </source>
</evidence>
<dbReference type="PANTHER" id="PTHR21529:SF4">
    <property type="entry name" value="TPR AND ANKYRIN REPEAT-CONTAINING PROTEIN 1"/>
    <property type="match status" value="1"/>
</dbReference>
<dbReference type="EMBL" id="HBIM01005797">
    <property type="protein sequence ID" value="CAE0407101.1"/>
    <property type="molecule type" value="Transcribed_RNA"/>
</dbReference>
<accession>A0A7S3L325</accession>
<dbReference type="AlphaFoldDB" id="A0A7S3L325"/>
<evidence type="ECO:0000256" key="4">
    <source>
        <dbReference type="ARBA" id="ARBA00022840"/>
    </source>
</evidence>
<dbReference type="Gene3D" id="3.40.50.300">
    <property type="entry name" value="P-loop containing nucleotide triphosphate hydrolases"/>
    <property type="match status" value="2"/>
</dbReference>
<dbReference type="Gene3D" id="1.10.10.160">
    <property type="match status" value="1"/>
</dbReference>
<organism evidence="7">
    <name type="scientific">Amphora coffeiformis</name>
    <dbReference type="NCBI Taxonomy" id="265554"/>
    <lineage>
        <taxon>Eukaryota</taxon>
        <taxon>Sar</taxon>
        <taxon>Stramenopiles</taxon>
        <taxon>Ochrophyta</taxon>
        <taxon>Bacillariophyta</taxon>
        <taxon>Bacillariophyceae</taxon>
        <taxon>Bacillariophycidae</taxon>
        <taxon>Thalassiophysales</taxon>
        <taxon>Catenulaceae</taxon>
        <taxon>Amphora</taxon>
    </lineage>
</organism>
<dbReference type="GO" id="GO:0005524">
    <property type="term" value="F:ATP binding"/>
    <property type="evidence" value="ECO:0007669"/>
    <property type="project" value="UniProtKB-UniRule"/>
</dbReference>
<keyword evidence="1 5" id="KW-0547">Nucleotide-binding</keyword>
<keyword evidence="4 5" id="KW-0067">ATP-binding</keyword>
<dbReference type="PROSITE" id="PS51198">
    <property type="entry name" value="UVRD_HELICASE_ATP_BIND"/>
    <property type="match status" value="1"/>
</dbReference>
<dbReference type="InterPro" id="IPR027417">
    <property type="entry name" value="P-loop_NTPase"/>
</dbReference>
<sequence length="776" mass="89143">MTNDLAVTSVKLTGDVLKWLKSADARFRGLFVKKVSRLTRGERSHKLTKGLEGCQSKIFETYLENKSGHRILWTQRPDTGILIWYVCAHKKVSRYAGLIDNSEKRSSRPLTEASRVLALETSSVTQDAVFETGTCVLLDPKRHVPLKLYEVQNNDMKRLANTNWRPSLYLTPREREIVETQGTVCVLGRSGTGKTVTISNRIHYDRHAYRDDPTFSQLFIARSRKVCNYVKKAVGEDTGVTSTLAYFTYEKFLVETEDVLGVAPMNEAKRHGRMDFQRFKREFFKDGVRHKIDPLVAWTQIRSFIKGSIQSFKHRRPLTREEYLRLGGKENRLKGNLRKIAYDIYEKYQSHMKQKKLWDDTDRVASIVSSLYEQDDARIKIKRNRLYVDEIQDFTQAEVALFFLCCEQGRLFLAGDPAQAVEEGVDFRFEDVRIVAYQMVDQEKFRPSKPKLLRVNFRSHAGVLNLAAGVLEIMFQAFPGSAKELPKDKGLFHGPRPVLFAGLDKRGLRALLEKQAGAVILAMHDVTVKHLQNEFGEEATVLSIRDSKGLEFDHVILVDFFSGLHQHQQRSWKDMINKKGVDNPELELQLKQLYTAVTRCCKRFIIAESEKTKALDTFLKWATHRRSHWLVEEQSMETVVQTVVTRDEWLTRGLVFASRAEEETDFEEQEKWLEKSLVPFGHGGDEKMKERVQTHLRSLRIRKISSQCETAAGLDLAQTSEHEMSILLKALTEAGLGIEAAKLCHSALRVMDDSNEAEMQLISDLIIDRLPKPEDR</sequence>
<keyword evidence="3 5" id="KW-0347">Helicase</keyword>
<name>A0A7S3L325_9STRA</name>
<dbReference type="GO" id="GO:0016787">
    <property type="term" value="F:hydrolase activity"/>
    <property type="evidence" value="ECO:0007669"/>
    <property type="project" value="UniProtKB-UniRule"/>
</dbReference>
<gene>
    <name evidence="7" type="ORF">ACOF00016_LOCUS4928</name>
</gene>
<dbReference type="Pfam" id="PF00580">
    <property type="entry name" value="UvrD-helicase"/>
    <property type="match status" value="1"/>
</dbReference>
<reference evidence="7" key="1">
    <citation type="submission" date="2021-01" db="EMBL/GenBank/DDBJ databases">
        <authorList>
            <person name="Corre E."/>
            <person name="Pelletier E."/>
            <person name="Niang G."/>
            <person name="Scheremetjew M."/>
            <person name="Finn R."/>
            <person name="Kale V."/>
            <person name="Holt S."/>
            <person name="Cochrane G."/>
            <person name="Meng A."/>
            <person name="Brown T."/>
            <person name="Cohen L."/>
        </authorList>
    </citation>
    <scope>NUCLEOTIDE SEQUENCE</scope>
    <source>
        <strain evidence="7">CCMP127</strain>
    </source>
</reference>
<evidence type="ECO:0000256" key="5">
    <source>
        <dbReference type="PROSITE-ProRule" id="PRU00560"/>
    </source>
</evidence>
<dbReference type="InterPro" id="IPR014016">
    <property type="entry name" value="UvrD-like_ATP-bd"/>
</dbReference>
<proteinExistence type="predicted"/>
<evidence type="ECO:0000259" key="6">
    <source>
        <dbReference type="PROSITE" id="PS51198"/>
    </source>
</evidence>
<dbReference type="PANTHER" id="PTHR21529">
    <property type="entry name" value="MAMMARY TURMOR VIRUS RECEPTOR HOMOLOG 1, 2 MTVR1, 2"/>
    <property type="match status" value="1"/>
</dbReference>
<evidence type="ECO:0000256" key="2">
    <source>
        <dbReference type="ARBA" id="ARBA00022801"/>
    </source>
</evidence>
<dbReference type="InterPro" id="IPR013986">
    <property type="entry name" value="DExx_box_DNA_helicase_dom_sf"/>
</dbReference>
<dbReference type="SUPFAM" id="SSF52540">
    <property type="entry name" value="P-loop containing nucleoside triphosphate hydrolases"/>
    <property type="match status" value="1"/>
</dbReference>
<protein>
    <recommendedName>
        <fullName evidence="6">UvrD-like helicase ATP-binding domain-containing protein</fullName>
    </recommendedName>
</protein>
<feature type="domain" description="UvrD-like helicase ATP-binding" evidence="6">
    <location>
        <begin position="167"/>
        <end position="460"/>
    </location>
</feature>
<evidence type="ECO:0000256" key="1">
    <source>
        <dbReference type="ARBA" id="ARBA00022741"/>
    </source>
</evidence>